<evidence type="ECO:0000256" key="4">
    <source>
        <dbReference type="ARBA" id="ARBA00022475"/>
    </source>
</evidence>
<proteinExistence type="inferred from homology"/>
<keyword evidence="4" id="KW-1003">Cell membrane</keyword>
<name>A0ABQ6IP32_9MICO</name>
<evidence type="ECO:0000256" key="6">
    <source>
        <dbReference type="ARBA" id="ARBA00022927"/>
    </source>
</evidence>
<comment type="caution">
    <text evidence="11">The sequence shown here is derived from an EMBL/GenBank/DDBJ whole genome shotgun (WGS) entry which is preliminary data.</text>
</comment>
<keyword evidence="6" id="KW-0653">Protein transport</keyword>
<dbReference type="EMBL" id="BSUO01000001">
    <property type="protein sequence ID" value="GMA39655.1"/>
    <property type="molecule type" value="Genomic_DNA"/>
</dbReference>
<evidence type="ECO:0000256" key="10">
    <source>
        <dbReference type="SAM" id="MobiDB-lite"/>
    </source>
</evidence>
<keyword evidence="8" id="KW-0811">Translocation</keyword>
<dbReference type="PRINTS" id="PR01853">
    <property type="entry name" value="YAJCTRNLCASE"/>
</dbReference>
<comment type="similarity">
    <text evidence="2">Belongs to the YajC family.</text>
</comment>
<evidence type="ECO:0000256" key="8">
    <source>
        <dbReference type="ARBA" id="ARBA00023010"/>
    </source>
</evidence>
<feature type="region of interest" description="Disordered" evidence="10">
    <location>
        <begin position="82"/>
        <end position="124"/>
    </location>
</feature>
<dbReference type="PANTHER" id="PTHR33909">
    <property type="entry name" value="SEC TRANSLOCON ACCESSORY COMPLEX SUBUNIT YAJC"/>
    <property type="match status" value="1"/>
</dbReference>
<comment type="subcellular location">
    <subcellularLocation>
        <location evidence="1">Cell membrane</location>
        <topology evidence="1">Single-pass membrane protein</topology>
    </subcellularLocation>
</comment>
<evidence type="ECO:0000256" key="2">
    <source>
        <dbReference type="ARBA" id="ARBA00006742"/>
    </source>
</evidence>
<evidence type="ECO:0000313" key="12">
    <source>
        <dbReference type="Proteomes" id="UP001157126"/>
    </source>
</evidence>
<evidence type="ECO:0000313" key="11">
    <source>
        <dbReference type="EMBL" id="GMA39655.1"/>
    </source>
</evidence>
<keyword evidence="3" id="KW-0813">Transport</keyword>
<keyword evidence="7" id="KW-1133">Transmembrane helix</keyword>
<evidence type="ECO:0000256" key="3">
    <source>
        <dbReference type="ARBA" id="ARBA00022448"/>
    </source>
</evidence>
<sequence>MDSLLGLLPLLLLVALMIWMIVSQRRRQREVAQMQASLAVGDEVLTVGGIIGRLVSVEGPVLGLEVSPGVVVRVDRRTVSGRTSDVPAFGTTGLTDPTHDTTHEDTTGPTDDVRSDRPDTPRQD</sequence>
<dbReference type="PANTHER" id="PTHR33909:SF1">
    <property type="entry name" value="SEC TRANSLOCON ACCESSORY COMPLEX SUBUNIT YAJC"/>
    <property type="match status" value="1"/>
</dbReference>
<keyword evidence="9" id="KW-0472">Membrane</keyword>
<dbReference type="SMART" id="SM01323">
    <property type="entry name" value="YajC"/>
    <property type="match status" value="1"/>
</dbReference>
<feature type="compositionally biased region" description="Basic and acidic residues" evidence="10">
    <location>
        <begin position="97"/>
        <end position="124"/>
    </location>
</feature>
<evidence type="ECO:0000256" key="9">
    <source>
        <dbReference type="ARBA" id="ARBA00023136"/>
    </source>
</evidence>
<evidence type="ECO:0000256" key="5">
    <source>
        <dbReference type="ARBA" id="ARBA00022692"/>
    </source>
</evidence>
<dbReference type="Pfam" id="PF02699">
    <property type="entry name" value="YajC"/>
    <property type="match status" value="1"/>
</dbReference>
<dbReference type="InterPro" id="IPR003849">
    <property type="entry name" value="Preprotein_translocase_YajC"/>
</dbReference>
<keyword evidence="12" id="KW-1185">Reference proteome</keyword>
<dbReference type="NCBIfam" id="TIGR00739">
    <property type="entry name" value="yajC"/>
    <property type="match status" value="1"/>
</dbReference>
<evidence type="ECO:0000256" key="1">
    <source>
        <dbReference type="ARBA" id="ARBA00004162"/>
    </source>
</evidence>
<organism evidence="11 12">
    <name type="scientific">Mobilicoccus caccae</name>
    <dbReference type="NCBI Taxonomy" id="1859295"/>
    <lineage>
        <taxon>Bacteria</taxon>
        <taxon>Bacillati</taxon>
        <taxon>Actinomycetota</taxon>
        <taxon>Actinomycetes</taxon>
        <taxon>Micrococcales</taxon>
        <taxon>Dermatophilaceae</taxon>
        <taxon>Mobilicoccus</taxon>
    </lineage>
</organism>
<keyword evidence="5" id="KW-0812">Transmembrane</keyword>
<reference evidence="12" key="1">
    <citation type="journal article" date="2019" name="Int. J. Syst. Evol. Microbiol.">
        <title>The Global Catalogue of Microorganisms (GCM) 10K type strain sequencing project: providing services to taxonomists for standard genome sequencing and annotation.</title>
        <authorList>
            <consortium name="The Broad Institute Genomics Platform"/>
            <consortium name="The Broad Institute Genome Sequencing Center for Infectious Disease"/>
            <person name="Wu L."/>
            <person name="Ma J."/>
        </authorList>
    </citation>
    <scope>NUCLEOTIDE SEQUENCE [LARGE SCALE GENOMIC DNA]</scope>
    <source>
        <strain evidence="12">NBRC 113072</strain>
    </source>
</reference>
<protein>
    <recommendedName>
        <fullName evidence="13">Preprotein translocase subunit YajC</fullName>
    </recommendedName>
</protein>
<evidence type="ECO:0008006" key="13">
    <source>
        <dbReference type="Google" id="ProtNLM"/>
    </source>
</evidence>
<dbReference type="Proteomes" id="UP001157126">
    <property type="component" value="Unassembled WGS sequence"/>
</dbReference>
<evidence type="ECO:0000256" key="7">
    <source>
        <dbReference type="ARBA" id="ARBA00022989"/>
    </source>
</evidence>
<gene>
    <name evidence="11" type="ORF">GCM10025883_17000</name>
</gene>
<accession>A0ABQ6IP32</accession>